<dbReference type="EMBL" id="CVOU01000020">
    <property type="protein sequence ID" value="CRI28386.1"/>
    <property type="molecule type" value="Genomic_DNA"/>
</dbReference>
<gene>
    <name evidence="2" type="ORF">BN1326_80076</name>
</gene>
<evidence type="ECO:0000313" key="3">
    <source>
        <dbReference type="Proteomes" id="UP000236509"/>
    </source>
</evidence>
<keyword evidence="3" id="KW-1185">Reference proteome</keyword>
<feature type="transmembrane region" description="Helical" evidence="1">
    <location>
        <begin position="7"/>
        <end position="26"/>
    </location>
</feature>
<keyword evidence="1" id="KW-0812">Transmembrane</keyword>
<protein>
    <submittedName>
        <fullName evidence="2">Uncharacterized protein</fullName>
    </submittedName>
</protein>
<dbReference type="AlphaFoldDB" id="A0A7U7JUW6"/>
<keyword evidence="1" id="KW-0472">Membrane</keyword>
<reference evidence="2 3" key="1">
    <citation type="submission" date="2015-04" db="EMBL/GenBank/DDBJ databases">
        <authorList>
            <person name="Cao L."/>
            <person name="Gao C.H."/>
        </authorList>
    </citation>
    <scope>NUCLEOTIDE SEQUENCE [LARGE SCALE GENOMIC DNA]</scope>
    <source>
        <strain evidence="2 3">SH3</strain>
    </source>
</reference>
<comment type="caution">
    <text evidence="2">The sequence shown here is derived from an EMBL/GenBank/DDBJ whole genome shotgun (WGS) entry which is preliminary data.</text>
</comment>
<sequence>MRTNLNTQIFIIYIGSVILLEAVKITQSYFKIHFPTMVLAINIFYVFKTFSQQLKSNKKTSEYNTYTH</sequence>
<evidence type="ECO:0000256" key="1">
    <source>
        <dbReference type="SAM" id="Phobius"/>
    </source>
</evidence>
<proteinExistence type="predicted"/>
<dbReference type="Proteomes" id="UP000236509">
    <property type="component" value="Unassembled WGS sequence"/>
</dbReference>
<keyword evidence="1" id="KW-1133">Transmembrane helix</keyword>
<evidence type="ECO:0000313" key="2">
    <source>
        <dbReference type="EMBL" id="CRI28386.1"/>
    </source>
</evidence>
<feature type="transmembrane region" description="Helical" evidence="1">
    <location>
        <begin position="32"/>
        <end position="50"/>
    </location>
</feature>
<accession>A0A7U7JUW6</accession>
<name>A0A7U7JUW6_9STAP</name>
<organism evidence="2 3">
    <name type="scientific">Staphylococcus argenteus</name>
    <dbReference type="NCBI Taxonomy" id="985002"/>
    <lineage>
        <taxon>Bacteria</taxon>
        <taxon>Bacillati</taxon>
        <taxon>Bacillota</taxon>
        <taxon>Bacilli</taxon>
        <taxon>Bacillales</taxon>
        <taxon>Staphylococcaceae</taxon>
        <taxon>Staphylococcus</taxon>
    </lineage>
</organism>